<evidence type="ECO:0000313" key="1">
    <source>
        <dbReference type="EMBL" id="MFC6662518.1"/>
    </source>
</evidence>
<dbReference type="RefSeq" id="WP_224610785.1">
    <property type="nucleotide sequence ID" value="NZ_JAIQXV010000016.1"/>
</dbReference>
<gene>
    <name evidence="1" type="ORF">ACFP90_20910</name>
</gene>
<sequence length="372" mass="41686">MSLARQLTDLPVQLQVPLTLPLHCPHFEHHRVALAALFEAGVLPRLRRRPRESPLAYTRRALETWGETHHRSLEIHLDGAEVVLEECVDYFRYGNSDLQPEVDASELIIRAYGPDAELFSAADFLDCTQRIHPALGGSLLAHLGRVSGSGFGIFTPDQAWDLAESHYFCCDQGEFWQMQREAAADGLEKPVAELTNAELKTFIRAQGILTPGSFKRQIGLDVFQAGQQPLSLEAIHAVLAAAPITASQRQQFDQLLTGLMELSALTARLDEVSGDETSLLKRMHQAPHGRMAVVLEIWPWERLEHRWGPLQELLREYDDQRMQGNELEGPNFAMFLTARSDSASRFQEATELINDALMLTLQLAHLVGAWTA</sequence>
<organism evidence="1 2">
    <name type="scientific">Deinococcus multiflagellatus</name>
    <dbReference type="NCBI Taxonomy" id="1656887"/>
    <lineage>
        <taxon>Bacteria</taxon>
        <taxon>Thermotogati</taxon>
        <taxon>Deinococcota</taxon>
        <taxon>Deinococci</taxon>
        <taxon>Deinococcales</taxon>
        <taxon>Deinococcaceae</taxon>
        <taxon>Deinococcus</taxon>
    </lineage>
</organism>
<protein>
    <recommendedName>
        <fullName evidence="3">PRTRC system protein F</fullName>
    </recommendedName>
</protein>
<name>A0ABW1ZPK8_9DEIO</name>
<evidence type="ECO:0008006" key="3">
    <source>
        <dbReference type="Google" id="ProtNLM"/>
    </source>
</evidence>
<keyword evidence="2" id="KW-1185">Reference proteome</keyword>
<proteinExistence type="predicted"/>
<comment type="caution">
    <text evidence="1">The sequence shown here is derived from an EMBL/GenBank/DDBJ whole genome shotgun (WGS) entry which is preliminary data.</text>
</comment>
<reference evidence="2" key="1">
    <citation type="journal article" date="2019" name="Int. J. Syst. Evol. Microbiol.">
        <title>The Global Catalogue of Microorganisms (GCM) 10K type strain sequencing project: providing services to taxonomists for standard genome sequencing and annotation.</title>
        <authorList>
            <consortium name="The Broad Institute Genomics Platform"/>
            <consortium name="The Broad Institute Genome Sequencing Center for Infectious Disease"/>
            <person name="Wu L."/>
            <person name="Ma J."/>
        </authorList>
    </citation>
    <scope>NUCLEOTIDE SEQUENCE [LARGE SCALE GENOMIC DNA]</scope>
    <source>
        <strain evidence="2">CCUG 63830</strain>
    </source>
</reference>
<dbReference type="EMBL" id="JBHSWB010000002">
    <property type="protein sequence ID" value="MFC6662518.1"/>
    <property type="molecule type" value="Genomic_DNA"/>
</dbReference>
<evidence type="ECO:0000313" key="2">
    <source>
        <dbReference type="Proteomes" id="UP001596317"/>
    </source>
</evidence>
<accession>A0ABW1ZPK8</accession>
<dbReference type="Proteomes" id="UP001596317">
    <property type="component" value="Unassembled WGS sequence"/>
</dbReference>